<evidence type="ECO:0000256" key="9">
    <source>
        <dbReference type="PROSITE-ProRule" id="PRU10015"/>
    </source>
</evidence>
<keyword evidence="3 8" id="KW-0808">Transferase</keyword>
<dbReference type="InterPro" id="IPR030391">
    <property type="entry name" value="MeTrfase_TrmA_CS"/>
</dbReference>
<dbReference type="PROSITE" id="PS51687">
    <property type="entry name" value="SAM_MT_RNA_M5U"/>
    <property type="match status" value="1"/>
</dbReference>
<dbReference type="InterPro" id="IPR010280">
    <property type="entry name" value="U5_MeTrfase_fam"/>
</dbReference>
<evidence type="ECO:0000256" key="6">
    <source>
        <dbReference type="ARBA" id="ARBA00023004"/>
    </source>
</evidence>
<evidence type="ECO:0000256" key="2">
    <source>
        <dbReference type="ARBA" id="ARBA00022603"/>
    </source>
</evidence>
<feature type="active site" evidence="9">
    <location>
        <position position="365"/>
    </location>
</feature>
<evidence type="ECO:0000256" key="7">
    <source>
        <dbReference type="ARBA" id="ARBA00023014"/>
    </source>
</evidence>
<reference evidence="12 13" key="1">
    <citation type="submission" date="2017-08" db="EMBL/GenBank/DDBJ databases">
        <title>Resequencing and Reannotation of the genome of Pyrococcus furiosus type strain DSM3638.</title>
        <authorList>
            <person name="Reichelt R.M."/>
            <person name="Bunk B."/>
        </authorList>
    </citation>
    <scope>NUCLEOTIDE SEQUENCE [LARGE SCALE GENOMIC DNA]</scope>
    <source>
        <strain evidence="12 13">DSM 3638</strain>
    </source>
</reference>
<evidence type="ECO:0000256" key="4">
    <source>
        <dbReference type="ARBA" id="ARBA00022691"/>
    </source>
</evidence>
<keyword evidence="2 8" id="KW-0489">Methyltransferase</keyword>
<proteinExistence type="inferred from homology"/>
<feature type="binding site" evidence="8">
    <location>
        <position position="339"/>
    </location>
    <ligand>
        <name>S-adenosyl-L-methionine</name>
        <dbReference type="ChEBI" id="CHEBI:59789"/>
    </ligand>
</feature>
<name>A0A5C0XUQ1_PYRFU</name>
<dbReference type="GeneID" id="41712630"/>
<keyword evidence="10" id="KW-0175">Coiled coil</keyword>
<gene>
    <name evidence="12" type="ORF">PFDSM3638_04120</name>
</gene>
<dbReference type="Pfam" id="PF21579">
    <property type="entry name" value="PabTrmU54_TRAM_dom"/>
    <property type="match status" value="1"/>
</dbReference>
<dbReference type="CDD" id="cd02440">
    <property type="entry name" value="AdoMet_MTases"/>
    <property type="match status" value="1"/>
</dbReference>
<dbReference type="GO" id="GO:0032259">
    <property type="term" value="P:methylation"/>
    <property type="evidence" value="ECO:0007669"/>
    <property type="project" value="UniProtKB-KW"/>
</dbReference>
<keyword evidence="4 8" id="KW-0949">S-adenosyl-L-methionine</keyword>
<accession>A0A5C0XUQ1</accession>
<dbReference type="PANTHER" id="PTHR11061:SF30">
    <property type="entry name" value="TRNA (URACIL(54)-C(5))-METHYLTRANSFERASE"/>
    <property type="match status" value="1"/>
</dbReference>
<dbReference type="NCBIfam" id="TIGR00479">
    <property type="entry name" value="rumA"/>
    <property type="match status" value="1"/>
</dbReference>
<sequence length="409" mass="46868">MRGIIEDLSQDGLGVINGIEVPFCYPGDEVRITRTRDRFGRKMASEFSLITPSPLRQRPRCRHYGKCGGCLWQGMKYEEQLKFKKELFRRITGIEAEILGSPRIWEFRNISNFIVSVNGIGLKEFARPKTVVDLKECPVFSNRTPLYIRAMKEFLRESGLKPWNWKEGDVHYLQVREGKFTGEVMVNIIAHRPPEETILEYFPFADSVYWSIKRDKRDDPSGEPIHLGEKEFISEKIFGIKYLLRPGIFFQTNSYALPLLLKAVEGFLDGSKVLDLYSGIGTFSLYLTKKGFNVVGVEINKTAVEVAKLSAELNSLNVEFKAKRAEEENIEGYDALILDPPRKGLGEFAGVVEKKGPENVVYVSCNPKRFILDFKNYLSRSYKVEDAILIDMFPHTPHVEAVIKLRKYS</sequence>
<keyword evidence="1" id="KW-0004">4Fe-4S</keyword>
<dbReference type="RefSeq" id="WP_011011956.1">
    <property type="nucleotide sequence ID" value="NC_003413.1"/>
</dbReference>
<dbReference type="PANTHER" id="PTHR11061">
    <property type="entry name" value="RNA M5U METHYLTRANSFERASE"/>
    <property type="match status" value="1"/>
</dbReference>
<dbReference type="EMBL" id="CP023154">
    <property type="protein sequence ID" value="QEK78500.1"/>
    <property type="molecule type" value="Genomic_DNA"/>
</dbReference>
<dbReference type="PROSITE" id="PS01230">
    <property type="entry name" value="TRMA_1"/>
    <property type="match status" value="1"/>
</dbReference>
<dbReference type="SMR" id="A0A5C0XUQ1"/>
<evidence type="ECO:0000313" key="13">
    <source>
        <dbReference type="Proteomes" id="UP000324354"/>
    </source>
</evidence>
<evidence type="ECO:0000313" key="12">
    <source>
        <dbReference type="EMBL" id="QEK78500.1"/>
    </source>
</evidence>
<dbReference type="FunFam" id="2.40.50.140:FF:000439">
    <property type="entry name" value="23S rRNA (uracil(747)-C(5))-methyltransferase"/>
    <property type="match status" value="1"/>
</dbReference>
<feature type="binding site" evidence="8">
    <location>
        <position position="277"/>
    </location>
    <ligand>
        <name>S-adenosyl-L-methionine</name>
        <dbReference type="ChEBI" id="CHEBI:59789"/>
    </ligand>
</feature>
<feature type="binding site" evidence="8">
    <location>
        <position position="251"/>
    </location>
    <ligand>
        <name>S-adenosyl-L-methionine</name>
        <dbReference type="ChEBI" id="CHEBI:59789"/>
    </ligand>
</feature>
<feature type="domain" description="tRNA (uracil(54)-C(5))/23S rRNA (uracil(747)-C(5))-methyltransferase TRAM" evidence="11">
    <location>
        <begin position="1"/>
        <end position="55"/>
    </location>
</feature>
<dbReference type="FunFam" id="2.40.50.1070:FF:000008">
    <property type="entry name" value="23S rRNA (uracil(747)-C(5))-methyltransferase"/>
    <property type="match status" value="1"/>
</dbReference>
<evidence type="ECO:0000256" key="10">
    <source>
        <dbReference type="SAM" id="Coils"/>
    </source>
</evidence>
<dbReference type="Gene3D" id="2.40.50.140">
    <property type="entry name" value="Nucleic acid-binding proteins"/>
    <property type="match status" value="1"/>
</dbReference>
<dbReference type="InterPro" id="IPR029063">
    <property type="entry name" value="SAM-dependent_MTases_sf"/>
</dbReference>
<feature type="coiled-coil region" evidence="10">
    <location>
        <begin position="299"/>
        <end position="326"/>
    </location>
</feature>
<evidence type="ECO:0000256" key="3">
    <source>
        <dbReference type="ARBA" id="ARBA00022679"/>
    </source>
</evidence>
<dbReference type="AlphaFoldDB" id="A0A5C0XUQ1"/>
<dbReference type="InterPro" id="IPR030390">
    <property type="entry name" value="MeTrfase_TrmA_AS"/>
</dbReference>
<dbReference type="GO" id="GO:0006396">
    <property type="term" value="P:RNA processing"/>
    <property type="evidence" value="ECO:0007669"/>
    <property type="project" value="InterPro"/>
</dbReference>
<protein>
    <submittedName>
        <fullName evidence="12">23S rRNA (Uracil(1939)-C(5))-methyltransferase RlmD</fullName>
    </submittedName>
</protein>
<dbReference type="Gene3D" id="3.40.50.150">
    <property type="entry name" value="Vaccinia Virus protein VP39"/>
    <property type="match status" value="1"/>
</dbReference>
<feature type="binding site" evidence="8">
    <location>
        <position position="298"/>
    </location>
    <ligand>
        <name>S-adenosyl-L-methionine</name>
        <dbReference type="ChEBI" id="CHEBI:59789"/>
    </ligand>
</feature>
<keyword evidence="5" id="KW-0479">Metal-binding</keyword>
<dbReference type="InterPro" id="IPR048845">
    <property type="entry name" value="RUMT_ARLMC_TRAM_dom"/>
</dbReference>
<dbReference type="GeneID" id="13301421"/>
<keyword evidence="7" id="KW-0411">Iron-sulfur</keyword>
<keyword evidence="6" id="KW-0408">Iron</keyword>
<dbReference type="GO" id="GO:0009451">
    <property type="term" value="P:RNA modification"/>
    <property type="evidence" value="ECO:0007669"/>
    <property type="project" value="UniProtKB-ARBA"/>
</dbReference>
<dbReference type="PROSITE" id="PS01231">
    <property type="entry name" value="TRMA_2"/>
    <property type="match status" value="1"/>
</dbReference>
<evidence type="ECO:0000259" key="11">
    <source>
        <dbReference type="Pfam" id="PF21579"/>
    </source>
</evidence>
<dbReference type="Pfam" id="PF05958">
    <property type="entry name" value="tRNA_U5-meth_tr"/>
    <property type="match status" value="2"/>
</dbReference>
<dbReference type="Gene3D" id="2.40.50.1070">
    <property type="match status" value="1"/>
</dbReference>
<dbReference type="GO" id="GO:0008757">
    <property type="term" value="F:S-adenosylmethionine-dependent methyltransferase activity"/>
    <property type="evidence" value="ECO:0007669"/>
    <property type="project" value="UniProtKB-ARBA"/>
</dbReference>
<feature type="active site" description="Nucleophile" evidence="8">
    <location>
        <position position="365"/>
    </location>
</feature>
<evidence type="ECO:0000256" key="1">
    <source>
        <dbReference type="ARBA" id="ARBA00022485"/>
    </source>
</evidence>
<dbReference type="Proteomes" id="UP000324354">
    <property type="component" value="Chromosome"/>
</dbReference>
<dbReference type="GO" id="GO:0051539">
    <property type="term" value="F:4 iron, 4 sulfur cluster binding"/>
    <property type="evidence" value="ECO:0007669"/>
    <property type="project" value="UniProtKB-KW"/>
</dbReference>
<dbReference type="GO" id="GO:0046872">
    <property type="term" value="F:metal ion binding"/>
    <property type="evidence" value="ECO:0007669"/>
    <property type="project" value="UniProtKB-KW"/>
</dbReference>
<dbReference type="SUPFAM" id="SSF53335">
    <property type="entry name" value="S-adenosyl-L-methionine-dependent methyltransferases"/>
    <property type="match status" value="1"/>
</dbReference>
<dbReference type="KEGG" id="pfu:PF0827"/>
<evidence type="ECO:0000256" key="5">
    <source>
        <dbReference type="ARBA" id="ARBA00022723"/>
    </source>
</evidence>
<organism evidence="12 13">
    <name type="scientific">Pyrococcus furiosus (strain ATCC 43587 / DSM 3638 / JCM 8422 / Vc1)</name>
    <dbReference type="NCBI Taxonomy" id="186497"/>
    <lineage>
        <taxon>Archaea</taxon>
        <taxon>Methanobacteriati</taxon>
        <taxon>Methanobacteriota</taxon>
        <taxon>Thermococci</taxon>
        <taxon>Thermococcales</taxon>
        <taxon>Thermococcaceae</taxon>
        <taxon>Pyrococcus</taxon>
    </lineage>
</organism>
<dbReference type="OrthoDB" id="85343at2157"/>
<comment type="similarity">
    <text evidence="8">Belongs to the class I-like SAM-binding methyltransferase superfamily. RNA M5U methyltransferase family.</text>
</comment>
<evidence type="ECO:0000256" key="8">
    <source>
        <dbReference type="PROSITE-ProRule" id="PRU01024"/>
    </source>
</evidence>
<dbReference type="InterPro" id="IPR012340">
    <property type="entry name" value="NA-bd_OB-fold"/>
</dbReference>
<dbReference type="GO" id="GO:0008173">
    <property type="term" value="F:RNA methyltransferase activity"/>
    <property type="evidence" value="ECO:0007669"/>
    <property type="project" value="InterPro"/>
</dbReference>